<dbReference type="Proteomes" id="UP000218267">
    <property type="component" value="Chromosome"/>
</dbReference>
<gene>
    <name evidence="13" type="ORF">ALGA_0156</name>
</gene>
<dbReference type="Gene3D" id="3.40.1280.10">
    <property type="match status" value="1"/>
</dbReference>
<dbReference type="NCBIfam" id="TIGR00046">
    <property type="entry name" value="RsmE family RNA methyltransferase"/>
    <property type="match status" value="1"/>
</dbReference>
<dbReference type="GO" id="GO:0005737">
    <property type="term" value="C:cytoplasm"/>
    <property type="evidence" value="ECO:0007669"/>
    <property type="project" value="UniProtKB-SubCell"/>
</dbReference>
<protein>
    <recommendedName>
        <fullName evidence="10">Ribosomal RNA small subunit methyltransferase E</fullName>
        <ecNumber evidence="10">2.1.1.193</ecNumber>
    </recommendedName>
</protein>
<dbReference type="Pfam" id="PF04452">
    <property type="entry name" value="Methyltrans_RNA"/>
    <property type="match status" value="1"/>
</dbReference>
<feature type="domain" description="Ribosomal RNA small subunit methyltransferase E methyltransferase" evidence="11">
    <location>
        <begin position="72"/>
        <end position="228"/>
    </location>
</feature>
<keyword evidence="3 10" id="KW-0963">Cytoplasm</keyword>
<dbReference type="GO" id="GO:0070475">
    <property type="term" value="P:rRNA base methylation"/>
    <property type="evidence" value="ECO:0007669"/>
    <property type="project" value="TreeGrafter"/>
</dbReference>
<evidence type="ECO:0000256" key="10">
    <source>
        <dbReference type="PIRNR" id="PIRNR015601"/>
    </source>
</evidence>
<evidence type="ECO:0000259" key="12">
    <source>
        <dbReference type="Pfam" id="PF20260"/>
    </source>
</evidence>
<keyword evidence="7 10" id="KW-0949">S-adenosyl-L-methionine</keyword>
<keyword evidence="6 10" id="KW-0808">Transferase</keyword>
<keyword evidence="5 10" id="KW-0489">Methyltransferase</keyword>
<dbReference type="PANTHER" id="PTHR30027">
    <property type="entry name" value="RIBOSOMAL RNA SMALL SUBUNIT METHYLTRANSFERASE E"/>
    <property type="match status" value="1"/>
</dbReference>
<sequence>MNLFYTPDIQNKFYQLDEIESKHCVRVLRLKEEDIIHLIDGKGTLYKAKIIDAHPKRCTVECFETKTEFGKLNYKLHIALAPTKNMDRTEWFMEKCTEIGIHEFTPLLCQHSERKVVKQERLFKVITSAVKQSLKAYHPILNEQTKFSDLVTAPYDGEKYIAHCNKGEKTHLKNLYKAEQNALILIGPEGDFSIEEVNLAKENGFQEITLGESRLRTETAGIVACNIISLENQ</sequence>
<dbReference type="GO" id="GO:0070042">
    <property type="term" value="F:rRNA (uridine-N3-)-methyltransferase activity"/>
    <property type="evidence" value="ECO:0007669"/>
    <property type="project" value="TreeGrafter"/>
</dbReference>
<dbReference type="CDD" id="cd18084">
    <property type="entry name" value="RsmE-like"/>
    <property type="match status" value="1"/>
</dbReference>
<evidence type="ECO:0000259" key="11">
    <source>
        <dbReference type="Pfam" id="PF04452"/>
    </source>
</evidence>
<dbReference type="RefSeq" id="WP_096427487.1">
    <property type="nucleotide sequence ID" value="NZ_AP018042.1"/>
</dbReference>
<evidence type="ECO:0000256" key="9">
    <source>
        <dbReference type="ARBA" id="ARBA00047944"/>
    </source>
</evidence>
<keyword evidence="4 10" id="KW-0698">rRNA processing</keyword>
<comment type="function">
    <text evidence="8 10">Specifically methylates the N3 position of the uracil ring of uridine 1498 (m3U1498) in 16S rRNA. Acts on the fully assembled 30S ribosomal subunit.</text>
</comment>
<proteinExistence type="inferred from homology"/>
<evidence type="ECO:0000256" key="2">
    <source>
        <dbReference type="ARBA" id="ARBA00005528"/>
    </source>
</evidence>
<dbReference type="NCBIfam" id="NF008702">
    <property type="entry name" value="PRK11713.6-1"/>
    <property type="match status" value="1"/>
</dbReference>
<accession>A0A1Y1CGY7</accession>
<dbReference type="Gene3D" id="2.40.240.20">
    <property type="entry name" value="Hypothetical PUA domain-like, domain 1"/>
    <property type="match status" value="1"/>
</dbReference>
<dbReference type="InterPro" id="IPR046886">
    <property type="entry name" value="RsmE_MTase_dom"/>
</dbReference>
<dbReference type="InterPro" id="IPR029026">
    <property type="entry name" value="tRNA_m1G_MTases_N"/>
</dbReference>
<dbReference type="InterPro" id="IPR006700">
    <property type="entry name" value="RsmE"/>
</dbReference>
<evidence type="ECO:0000256" key="4">
    <source>
        <dbReference type="ARBA" id="ARBA00022552"/>
    </source>
</evidence>
<dbReference type="KEGG" id="mbas:ALGA_0156"/>
<evidence type="ECO:0000256" key="5">
    <source>
        <dbReference type="ARBA" id="ARBA00022603"/>
    </source>
</evidence>
<evidence type="ECO:0000256" key="7">
    <source>
        <dbReference type="ARBA" id="ARBA00022691"/>
    </source>
</evidence>
<reference evidence="14" key="2">
    <citation type="journal article" date="2020" name="Antonie Van Leeuwenhoek">
        <title>Labilibaculum antarcticum sp. nov., a novel facultative anaerobic, psychrotorelant bacterium isolated from marine sediment of Antarctica.</title>
        <authorList>
            <person name="Watanabe M."/>
            <person name="Kojima H."/>
            <person name="Fukui M."/>
        </authorList>
    </citation>
    <scope>NUCLEOTIDE SEQUENCE [LARGE SCALE GENOMIC DNA]</scope>
    <source>
        <strain evidence="14">SPP2</strain>
    </source>
</reference>
<comment type="catalytic activity">
    <reaction evidence="9 10">
        <text>uridine(1498) in 16S rRNA + S-adenosyl-L-methionine = N(3)-methyluridine(1498) in 16S rRNA + S-adenosyl-L-homocysteine + H(+)</text>
        <dbReference type="Rhea" id="RHEA:42920"/>
        <dbReference type="Rhea" id="RHEA-COMP:10283"/>
        <dbReference type="Rhea" id="RHEA-COMP:10284"/>
        <dbReference type="ChEBI" id="CHEBI:15378"/>
        <dbReference type="ChEBI" id="CHEBI:57856"/>
        <dbReference type="ChEBI" id="CHEBI:59789"/>
        <dbReference type="ChEBI" id="CHEBI:65315"/>
        <dbReference type="ChEBI" id="CHEBI:74502"/>
        <dbReference type="EC" id="2.1.1.193"/>
    </reaction>
</comment>
<dbReference type="InterPro" id="IPR046887">
    <property type="entry name" value="RsmE_PUA-like"/>
</dbReference>
<evidence type="ECO:0000256" key="3">
    <source>
        <dbReference type="ARBA" id="ARBA00022490"/>
    </source>
</evidence>
<dbReference type="SUPFAM" id="SSF88697">
    <property type="entry name" value="PUA domain-like"/>
    <property type="match status" value="1"/>
</dbReference>
<dbReference type="Pfam" id="PF20260">
    <property type="entry name" value="PUA_4"/>
    <property type="match status" value="1"/>
</dbReference>
<evidence type="ECO:0000256" key="6">
    <source>
        <dbReference type="ARBA" id="ARBA00022679"/>
    </source>
</evidence>
<comment type="subcellular location">
    <subcellularLocation>
        <location evidence="1 10">Cytoplasm</location>
    </subcellularLocation>
</comment>
<name>A0A1Y1CGY7_9BACT</name>
<keyword evidence="14" id="KW-1185">Reference proteome</keyword>
<evidence type="ECO:0000256" key="8">
    <source>
        <dbReference type="ARBA" id="ARBA00025699"/>
    </source>
</evidence>
<dbReference type="EMBL" id="AP018042">
    <property type="protein sequence ID" value="BAX78551.1"/>
    <property type="molecule type" value="Genomic_DNA"/>
</dbReference>
<dbReference type="AlphaFoldDB" id="A0A1Y1CGY7"/>
<dbReference type="PIRSF" id="PIRSF015601">
    <property type="entry name" value="MTase_slr0722"/>
    <property type="match status" value="1"/>
</dbReference>
<reference evidence="13 14" key="1">
    <citation type="journal article" date="2018" name="Mar. Genomics">
        <title>Complete genome sequence of Marinifilaceae bacterium strain SPP2, isolated from the Antarctic marine sediment.</title>
        <authorList>
            <person name="Watanabe M."/>
            <person name="Kojima H."/>
            <person name="Fukui M."/>
        </authorList>
    </citation>
    <scope>NUCLEOTIDE SEQUENCE [LARGE SCALE GENOMIC DNA]</scope>
    <source>
        <strain evidence="13 14">SPP2</strain>
    </source>
</reference>
<dbReference type="InterPro" id="IPR029028">
    <property type="entry name" value="Alpha/beta_knot_MTases"/>
</dbReference>
<dbReference type="InterPro" id="IPR015947">
    <property type="entry name" value="PUA-like_sf"/>
</dbReference>
<evidence type="ECO:0000313" key="13">
    <source>
        <dbReference type="EMBL" id="BAX78551.1"/>
    </source>
</evidence>
<dbReference type="PANTHER" id="PTHR30027:SF3">
    <property type="entry name" value="16S RRNA (URACIL(1498)-N(3))-METHYLTRANSFERASE"/>
    <property type="match status" value="1"/>
</dbReference>
<evidence type="ECO:0000256" key="1">
    <source>
        <dbReference type="ARBA" id="ARBA00004496"/>
    </source>
</evidence>
<comment type="similarity">
    <text evidence="2 10">Belongs to the RNA methyltransferase RsmE family.</text>
</comment>
<feature type="domain" description="Ribosomal RNA small subunit methyltransferase E PUA-like" evidence="12">
    <location>
        <begin position="20"/>
        <end position="61"/>
    </location>
</feature>
<dbReference type="OrthoDB" id="9815641at2"/>
<dbReference type="EC" id="2.1.1.193" evidence="10"/>
<dbReference type="SUPFAM" id="SSF75217">
    <property type="entry name" value="alpha/beta knot"/>
    <property type="match status" value="1"/>
</dbReference>
<evidence type="ECO:0000313" key="14">
    <source>
        <dbReference type="Proteomes" id="UP000218267"/>
    </source>
</evidence>
<organism evidence="13 14">
    <name type="scientific">Labilibaculum antarcticum</name>
    <dbReference type="NCBI Taxonomy" id="1717717"/>
    <lineage>
        <taxon>Bacteria</taxon>
        <taxon>Pseudomonadati</taxon>
        <taxon>Bacteroidota</taxon>
        <taxon>Bacteroidia</taxon>
        <taxon>Marinilabiliales</taxon>
        <taxon>Marinifilaceae</taxon>
        <taxon>Labilibaculum</taxon>
    </lineage>
</organism>